<feature type="domain" description="CCHC-type" evidence="3">
    <location>
        <begin position="169"/>
        <end position="184"/>
    </location>
</feature>
<dbReference type="SUPFAM" id="SSF57756">
    <property type="entry name" value="Retrovirus zinc finger-like domains"/>
    <property type="match status" value="2"/>
</dbReference>
<evidence type="ECO:0000259" key="3">
    <source>
        <dbReference type="PROSITE" id="PS50158"/>
    </source>
</evidence>
<dbReference type="InterPro" id="IPR005162">
    <property type="entry name" value="Retrotrans_gag_dom"/>
</dbReference>
<protein>
    <recommendedName>
        <fullName evidence="3">CCHC-type domain-containing protein</fullName>
    </recommendedName>
</protein>
<dbReference type="EMBL" id="GHES01005386">
    <property type="protein sequence ID" value="MPA35945.1"/>
    <property type="molecule type" value="Transcribed_RNA"/>
</dbReference>
<gene>
    <name evidence="4" type="ORF">Din_005386</name>
</gene>
<dbReference type="Pfam" id="PF00098">
    <property type="entry name" value="zf-CCHC"/>
    <property type="match status" value="3"/>
</dbReference>
<sequence>MDKNSGPSTDRKREREEETVLESQDTTNQTLSLDTGCKGCCRNEFEKLIQKDMSVAQYEAKFTALSHFASELVEKEELKAKRFQKGLRTTIRRPVAALKLHTYNDVVERAMIVEEALRDSMRIWESSSLSRSSHEGTHSGKKAKVTTSSSQGSGKFSASGKSPVEQKTCFHCGQLGHFMKECPSRESRSLSRSSPEGSHSGKKAKVTTSSSQGSGKSPASGKSPVEQRICYNCRQPGHFLRECPLREASEGVTESQQSHVSRRSLLGHGVCFHCGQSGHLKRECPQKVTSQSVQMVGSQDH</sequence>
<organism evidence="4">
    <name type="scientific">Davidia involucrata</name>
    <name type="common">Dove tree</name>
    <dbReference type="NCBI Taxonomy" id="16924"/>
    <lineage>
        <taxon>Eukaryota</taxon>
        <taxon>Viridiplantae</taxon>
        <taxon>Streptophyta</taxon>
        <taxon>Embryophyta</taxon>
        <taxon>Tracheophyta</taxon>
        <taxon>Spermatophyta</taxon>
        <taxon>Magnoliopsida</taxon>
        <taxon>eudicotyledons</taxon>
        <taxon>Gunneridae</taxon>
        <taxon>Pentapetalae</taxon>
        <taxon>asterids</taxon>
        <taxon>Cornales</taxon>
        <taxon>Nyssaceae</taxon>
        <taxon>Davidia</taxon>
    </lineage>
</organism>
<evidence type="ECO:0000256" key="1">
    <source>
        <dbReference type="PROSITE-ProRule" id="PRU00047"/>
    </source>
</evidence>
<dbReference type="InterPro" id="IPR036875">
    <property type="entry name" value="Znf_CCHC_sf"/>
</dbReference>
<proteinExistence type="predicted"/>
<feature type="compositionally biased region" description="Basic and acidic residues" evidence="2">
    <location>
        <begin position="1"/>
        <end position="18"/>
    </location>
</feature>
<reference evidence="4" key="1">
    <citation type="submission" date="2019-08" db="EMBL/GenBank/DDBJ databases">
        <title>Reference gene set and small RNA set construction with multiple tissues from Davidia involucrata Baill.</title>
        <authorList>
            <person name="Yang H."/>
            <person name="Zhou C."/>
            <person name="Li G."/>
            <person name="Wang J."/>
            <person name="Gao P."/>
            <person name="Wang M."/>
            <person name="Wang R."/>
            <person name="Zhao Y."/>
        </authorList>
    </citation>
    <scope>NUCLEOTIDE SEQUENCE</scope>
    <source>
        <tissue evidence="4">Mixed with DoveR01_LX</tissue>
    </source>
</reference>
<dbReference type="GO" id="GO:0003676">
    <property type="term" value="F:nucleic acid binding"/>
    <property type="evidence" value="ECO:0007669"/>
    <property type="project" value="InterPro"/>
</dbReference>
<keyword evidence="1" id="KW-0863">Zinc-finger</keyword>
<feature type="compositionally biased region" description="Low complexity" evidence="2">
    <location>
        <begin position="209"/>
        <end position="224"/>
    </location>
</feature>
<dbReference type="PANTHER" id="PTHR34482:SF48">
    <property type="entry name" value="GAG PROTEASE POLYPROTEIN"/>
    <property type="match status" value="1"/>
</dbReference>
<dbReference type="GO" id="GO:0008270">
    <property type="term" value="F:zinc ion binding"/>
    <property type="evidence" value="ECO:0007669"/>
    <property type="project" value="UniProtKB-KW"/>
</dbReference>
<evidence type="ECO:0000256" key="2">
    <source>
        <dbReference type="SAM" id="MobiDB-lite"/>
    </source>
</evidence>
<keyword evidence="1" id="KW-0479">Metal-binding</keyword>
<keyword evidence="1" id="KW-0862">Zinc</keyword>
<dbReference type="AlphaFoldDB" id="A0A5B6YW87"/>
<dbReference type="PANTHER" id="PTHR34482">
    <property type="entry name" value="DNA DAMAGE-INDUCIBLE PROTEIN 1-LIKE"/>
    <property type="match status" value="1"/>
</dbReference>
<accession>A0A5B6YW87</accession>
<feature type="region of interest" description="Disordered" evidence="2">
    <location>
        <begin position="127"/>
        <end position="163"/>
    </location>
</feature>
<dbReference type="Pfam" id="PF03732">
    <property type="entry name" value="Retrotrans_gag"/>
    <property type="match status" value="1"/>
</dbReference>
<dbReference type="InterPro" id="IPR001878">
    <property type="entry name" value="Znf_CCHC"/>
</dbReference>
<dbReference type="Gene3D" id="4.10.60.10">
    <property type="entry name" value="Zinc finger, CCHC-type"/>
    <property type="match status" value="3"/>
</dbReference>
<feature type="region of interest" description="Disordered" evidence="2">
    <location>
        <begin position="183"/>
        <end position="224"/>
    </location>
</feature>
<feature type="region of interest" description="Disordered" evidence="2">
    <location>
        <begin position="1"/>
        <end position="27"/>
    </location>
</feature>
<name>A0A5B6YW87_DAVIN</name>
<feature type="compositionally biased region" description="Low complexity" evidence="2">
    <location>
        <begin position="148"/>
        <end position="162"/>
    </location>
</feature>
<evidence type="ECO:0000313" key="4">
    <source>
        <dbReference type="EMBL" id="MPA35945.1"/>
    </source>
</evidence>
<dbReference type="SMART" id="SM00343">
    <property type="entry name" value="ZnF_C2HC"/>
    <property type="match status" value="3"/>
</dbReference>
<feature type="domain" description="CCHC-type" evidence="3">
    <location>
        <begin position="230"/>
        <end position="244"/>
    </location>
</feature>
<dbReference type="PROSITE" id="PS50158">
    <property type="entry name" value="ZF_CCHC"/>
    <property type="match status" value="3"/>
</dbReference>
<feature type="domain" description="CCHC-type" evidence="3">
    <location>
        <begin position="271"/>
        <end position="286"/>
    </location>
</feature>